<reference evidence="8" key="1">
    <citation type="thesis" date="2020" institute="ProQuest LLC" country="789 East Eisenhower Parkway, Ann Arbor, MI, USA">
        <title>Comparative Genomics and Chromosome Evolution.</title>
        <authorList>
            <person name="Mudd A.B."/>
        </authorList>
    </citation>
    <scope>NUCLEOTIDE SEQUENCE</scope>
    <source>
        <strain evidence="8">237g6f4</strain>
        <tissue evidence="8">Blood</tissue>
    </source>
</reference>
<evidence type="ECO:0000313" key="8">
    <source>
        <dbReference type="EMBL" id="KAG8554030.1"/>
    </source>
</evidence>
<dbReference type="SUPFAM" id="SSF56112">
    <property type="entry name" value="Protein kinase-like (PK-like)"/>
    <property type="match status" value="1"/>
</dbReference>
<evidence type="ECO:0000256" key="1">
    <source>
        <dbReference type="ARBA" id="ARBA00022527"/>
    </source>
</evidence>
<keyword evidence="9" id="KW-1185">Reference proteome</keyword>
<keyword evidence="4" id="KW-0418">Kinase</keyword>
<evidence type="ECO:0000256" key="3">
    <source>
        <dbReference type="ARBA" id="ARBA00022741"/>
    </source>
</evidence>
<proteinExistence type="predicted"/>
<dbReference type="Proteomes" id="UP000824782">
    <property type="component" value="Unassembled WGS sequence"/>
</dbReference>
<dbReference type="PROSITE" id="PS51285">
    <property type="entry name" value="AGC_KINASE_CTER"/>
    <property type="match status" value="1"/>
</dbReference>
<dbReference type="AlphaFoldDB" id="A0AAV7A3F4"/>
<keyword evidence="2" id="KW-0808">Transferase</keyword>
<evidence type="ECO:0000259" key="7">
    <source>
        <dbReference type="PROSITE" id="PS51285"/>
    </source>
</evidence>
<evidence type="ECO:0000313" key="9">
    <source>
        <dbReference type="Proteomes" id="UP000824782"/>
    </source>
</evidence>
<dbReference type="InterPro" id="IPR000719">
    <property type="entry name" value="Prot_kinase_dom"/>
</dbReference>
<dbReference type="InterPro" id="IPR011009">
    <property type="entry name" value="Kinase-like_dom_sf"/>
</dbReference>
<keyword evidence="3" id="KW-0547">Nucleotide-binding</keyword>
<dbReference type="Gene3D" id="1.10.510.10">
    <property type="entry name" value="Transferase(Phosphotransferase) domain 1"/>
    <property type="match status" value="1"/>
</dbReference>
<feature type="domain" description="Protein kinase" evidence="6">
    <location>
        <begin position="1"/>
        <end position="129"/>
    </location>
</feature>
<evidence type="ECO:0000256" key="4">
    <source>
        <dbReference type="ARBA" id="ARBA00022777"/>
    </source>
</evidence>
<protein>
    <submittedName>
        <fullName evidence="8">Uncharacterized protein</fullName>
    </submittedName>
</protein>
<dbReference type="EMBL" id="WNYA01000010">
    <property type="protein sequence ID" value="KAG8554030.1"/>
    <property type="molecule type" value="Genomic_DNA"/>
</dbReference>
<dbReference type="GO" id="GO:0005524">
    <property type="term" value="F:ATP binding"/>
    <property type="evidence" value="ECO:0007669"/>
    <property type="project" value="UniProtKB-KW"/>
</dbReference>
<accession>A0AAV7A3F4</accession>
<gene>
    <name evidence="8" type="ORF">GDO81_003638</name>
</gene>
<keyword evidence="1" id="KW-0723">Serine/threonine-protein kinase</keyword>
<dbReference type="GO" id="GO:0004674">
    <property type="term" value="F:protein serine/threonine kinase activity"/>
    <property type="evidence" value="ECO:0007669"/>
    <property type="project" value="UniProtKB-KW"/>
</dbReference>
<sequence length="211" mass="24089">MRTLHYHCPEKGHIKITDFGLAVKGVSKTITDDCRGTPGYAAPEIICGLPHGRAMDYFAIGVTLYGLVTATLPFPGEGPRDCEQSVLYHEPHFPESLPPDTVSILQGLLCKDQFHRLGVKGDIREHQFFSDINWEDVEAWKMAPPEILRSEAINLNVEDTMDYAEPPHYIKSKYQNMFNQFSFVCPEWSTQYHPVITRNWVATLFSRWSSQ</sequence>
<dbReference type="Pfam" id="PF00069">
    <property type="entry name" value="Pkinase"/>
    <property type="match status" value="1"/>
</dbReference>
<dbReference type="PROSITE" id="PS50011">
    <property type="entry name" value="PROTEIN_KINASE_DOM"/>
    <property type="match status" value="1"/>
</dbReference>
<comment type="caution">
    <text evidence="8">The sequence shown here is derived from an EMBL/GenBank/DDBJ whole genome shotgun (WGS) entry which is preliminary data.</text>
</comment>
<keyword evidence="5" id="KW-0067">ATP-binding</keyword>
<dbReference type="PANTHER" id="PTHR24351">
    <property type="entry name" value="RIBOSOMAL PROTEIN S6 KINASE"/>
    <property type="match status" value="1"/>
</dbReference>
<organism evidence="8 9">
    <name type="scientific">Engystomops pustulosus</name>
    <name type="common">Tungara frog</name>
    <name type="synonym">Physalaemus pustulosus</name>
    <dbReference type="NCBI Taxonomy" id="76066"/>
    <lineage>
        <taxon>Eukaryota</taxon>
        <taxon>Metazoa</taxon>
        <taxon>Chordata</taxon>
        <taxon>Craniata</taxon>
        <taxon>Vertebrata</taxon>
        <taxon>Euteleostomi</taxon>
        <taxon>Amphibia</taxon>
        <taxon>Batrachia</taxon>
        <taxon>Anura</taxon>
        <taxon>Neobatrachia</taxon>
        <taxon>Hyloidea</taxon>
        <taxon>Leptodactylidae</taxon>
        <taxon>Leiuperinae</taxon>
        <taxon>Engystomops</taxon>
    </lineage>
</organism>
<feature type="domain" description="AGC-kinase C-terminal" evidence="7">
    <location>
        <begin position="130"/>
        <end position="193"/>
    </location>
</feature>
<evidence type="ECO:0000256" key="2">
    <source>
        <dbReference type="ARBA" id="ARBA00022679"/>
    </source>
</evidence>
<evidence type="ECO:0000259" key="6">
    <source>
        <dbReference type="PROSITE" id="PS50011"/>
    </source>
</evidence>
<evidence type="ECO:0000256" key="5">
    <source>
        <dbReference type="ARBA" id="ARBA00022840"/>
    </source>
</evidence>
<dbReference type="InterPro" id="IPR000961">
    <property type="entry name" value="AGC-kinase_C"/>
</dbReference>
<name>A0AAV7A3F4_ENGPU</name>
<dbReference type="SMART" id="SM00220">
    <property type="entry name" value="S_TKc"/>
    <property type="match status" value="1"/>
</dbReference>